<evidence type="ECO:0000256" key="1">
    <source>
        <dbReference type="SAM" id="MobiDB-lite"/>
    </source>
</evidence>
<feature type="region of interest" description="Disordered" evidence="1">
    <location>
        <begin position="880"/>
        <end position="1004"/>
    </location>
</feature>
<feature type="compositionally biased region" description="Basic and acidic residues" evidence="1">
    <location>
        <begin position="284"/>
        <end position="296"/>
    </location>
</feature>
<dbReference type="InParanoid" id="A0A6P8YEI1"/>
<keyword evidence="2" id="KW-1185">Reference proteome</keyword>
<feature type="compositionally biased region" description="Polar residues" evidence="1">
    <location>
        <begin position="1725"/>
        <end position="1734"/>
    </location>
</feature>
<reference evidence="3" key="1">
    <citation type="submission" date="2025-08" db="UniProtKB">
        <authorList>
            <consortium name="RefSeq"/>
        </authorList>
    </citation>
    <scope>IDENTIFICATION</scope>
    <source>
        <tissue evidence="3">Total insect</tissue>
    </source>
</reference>
<feature type="compositionally biased region" description="Polar residues" evidence="1">
    <location>
        <begin position="431"/>
        <end position="445"/>
    </location>
</feature>
<feature type="region of interest" description="Disordered" evidence="1">
    <location>
        <begin position="1"/>
        <end position="22"/>
    </location>
</feature>
<feature type="compositionally biased region" description="Polar residues" evidence="1">
    <location>
        <begin position="117"/>
        <end position="131"/>
    </location>
</feature>
<feature type="compositionally biased region" description="Low complexity" evidence="1">
    <location>
        <begin position="979"/>
        <end position="996"/>
    </location>
</feature>
<feature type="compositionally biased region" description="Basic and acidic residues" evidence="1">
    <location>
        <begin position="75"/>
        <end position="116"/>
    </location>
</feature>
<gene>
    <name evidence="3" type="primary">LOC117641527</name>
</gene>
<accession>A0A6P8YEI1</accession>
<feature type="compositionally biased region" description="Polar residues" evidence="1">
    <location>
        <begin position="303"/>
        <end position="314"/>
    </location>
</feature>
<feature type="compositionally biased region" description="Basic and acidic residues" evidence="1">
    <location>
        <begin position="335"/>
        <end position="345"/>
    </location>
</feature>
<dbReference type="OrthoDB" id="10687433at2759"/>
<sequence length="2252" mass="252150">MSKKGKEADSSPTRLEESKLKMEEIIQQMLEAKFQEMSREFEEKQKRAEREHEERQRRLDEEFNQRVLEGVNQRVAEEVKLRLEEELSRRGEEELSRIGEEKLSQREQEAPKKETSKNSTVPKAPSQQVSKPTGKESASKAAASRSSCHTETVVVCNQNKGDTKSSKSGRRSLKTSGSEDDEQTRMGDKKSASKAAASGSSCRTENVVVCNQNKGDPKSSRSRRRSVKTSGSEDDEQIRKAGANAVTAPRSVKSSEDEGEQIPSIKGGLKVNFNFNHKSLSSIDTKHSKSYSDEGKRLRRVNSSKIIPATSFSLTEKAPADVPVKNKALIQSPLKKSEGPSKLEDGTEPAPIVAPLAQSADFQEKETKSGIEYPIKKSKKPPKMENSSEASPIALTPMAQESSADFQQTARDTESPIKKLKRTSKIEDSTKTAPTTKSGPTQENSADFLVKEAASDNEFPVKKSRRPSQVEDSTKNSEELKALSRGVGSTNHLVKNLKGTTPQNTRKYSRKLTKEDSVVKLKEGHGHQLTKDESNISADNHHNLEQHFDNLTDSASLMGSRPQHALDETHQKDLEHNFIAEIEEQGKTNATALKRKFADLEHNSLLKKRVVKDKENCVTLVKPEVSVQDHSDVVFKEVKVMVKRLSPELIGKLSPPKVSTKEQDNQLSFRDTSSVSNTFKIPSTEHFIKPAIPKKNASLKKRVAANVKSCNVAKRTGKPLKMSKPIEPRVEKNPIKSSESYGQLSDTLFDWHAQKKYVNPMEKLRMEEELDYEPGTGDDDDAMSLYADSTIFQNEDETEDRLVKQARDCDKDSVASCGSDDSRRLSDMEVDSDDDDRTIPADDSSMLEKHIPAPLSPKESVIGIPVEVYPSCKPIESKRDSVESGELVGDDDTELISSPRTDPFESDKMAKNHTSEKYDSSSHDLLKTKSVKCSKKKVNERGPLVSPQRASDKEGTGNLMCVKDDMKGENRRQRSLKMTTRTELSKLSSSTSTSGSPVQVPHGSAVSQLAGVKCKTRQEKISNVQVSSSSKARKTSSSVPAKINNPSISTGTVDQRYSGNNTIQQGALLNAPTVTTREGPETCRTAIQETNKISNLQLSHKPLECDVGDDKLIMEFPGVYFEPPKKVLPTPPYHSTGLLKTPDSSPSFAVPSTSTAMPLQQDTQNLPDFPEFCLPSSLGAQAVPAPILTAKSPLDLVNQTSENQQMMILQFLQTMRPNGAIAPISDPKQSIFAASTSNESSPGIHPIHDQGHHLQMSLKDVDLRQNACPIPLQSPKVADDPIVDPLIGNYCPNHLDHGTCNADGCLKIHKFPELNLNDGNVKGESIKLIGKMLIHPYWRENCFSSTVEMLGNYCERIALEHIADDFWGICCDNYKKMIKPDFNCWKQLARAFSLCGLKPSFCTRTILKVLLHRKKNLLREHYVVIDSIVDKLFEDFIKDESDLWFCLKILATIPYYEIPANVMREILRDILKESRDIASHTEVCDYLLRSPIIEQPRKPEEFQLLHYIHQLLFVLQQYEVTSQRAQKLADHFKIPLKNDCCVKYAEKIKSSAGPTTGFHTPRFTLVASSALSSVSHSNQHDTLQPREDNAVLGLASHGPCSSVQNLQNGRNSQDIGAAQSSGESNLNIMEGELQPEFVQSSLLQANDQVVRNLEATFETIKVTTGTNFNLNNHGTLAPVHMSPALEQAASPLKLKIVVNTETEKRKIMEPQPFNENEEPNPSPVKISNPSRSVPQPSPLIDHIKQNKCGKAAKYIIRWTKYPDNTTRIKCVTDTLLSLPSNESKTKFKSILQAIEAQTPKKLFDQLKPIMIPVGLSMLEEFLQRDHFTEANEVHEVLWKKLDPLSVKLDKHSSSYLNLITAWVCVKNDKVKEALDIVISNCFYGFPQNWSIDSKPSDGKLRDSVCSTIFNHCKKLEEHVLDAENLFRKMLEYKESYEIDVTKFFDDILRALVKSAQTSQVLSLLVWAYNEHNLKPYRLETNRLIFTYISTLPNNTACTPEMLHILQQEPYNEAVPLSIEGCPRIIIYLHSVWNVYEVHNIFTFLLNCHLCNVREIPQIAVEIKECQLPTRAPEEFLFPDNLASIDPSVPAMQERVLKVLSKLPIQIKSGFVHGVAELDSLSVRGYVSKRRGVQEGQRSDIQYPGQSSFRDEPTTFPGRRFSDAHPHRSHQHSHVSNSGHWTVPNPPSAPYEGNQWSGSNSEMPFNARYSVPSDYGWARPRHPNVEYSQYGLGSFRGQYNRGRFHPHRQPRQH</sequence>
<dbReference type="GeneID" id="117641527"/>
<feature type="compositionally biased region" description="Basic residues" evidence="1">
    <location>
        <begin position="929"/>
        <end position="938"/>
    </location>
</feature>
<feature type="compositionally biased region" description="Basic and acidic residues" evidence="1">
    <location>
        <begin position="36"/>
        <end position="64"/>
    </location>
</feature>
<organism evidence="3">
    <name type="scientific">Thrips palmi</name>
    <name type="common">Melon thrips</name>
    <dbReference type="NCBI Taxonomy" id="161013"/>
    <lineage>
        <taxon>Eukaryota</taxon>
        <taxon>Metazoa</taxon>
        <taxon>Ecdysozoa</taxon>
        <taxon>Arthropoda</taxon>
        <taxon>Hexapoda</taxon>
        <taxon>Insecta</taxon>
        <taxon>Pterygota</taxon>
        <taxon>Neoptera</taxon>
        <taxon>Paraneoptera</taxon>
        <taxon>Thysanoptera</taxon>
        <taxon>Terebrantia</taxon>
        <taxon>Thripoidea</taxon>
        <taxon>Thripidae</taxon>
        <taxon>Thrips</taxon>
    </lineage>
</organism>
<proteinExistence type="predicted"/>
<feature type="compositionally biased region" description="Basic and acidic residues" evidence="1">
    <location>
        <begin position="468"/>
        <end position="482"/>
    </location>
</feature>
<dbReference type="Proteomes" id="UP000515158">
    <property type="component" value="Unplaced"/>
</dbReference>
<dbReference type="RefSeq" id="XP_034234831.1">
    <property type="nucleotide sequence ID" value="XM_034378940.1"/>
</dbReference>
<feature type="region of interest" description="Disordered" evidence="1">
    <location>
        <begin position="1021"/>
        <end position="1058"/>
    </location>
</feature>
<feature type="compositionally biased region" description="Basic and acidic residues" evidence="1">
    <location>
        <begin position="902"/>
        <end position="927"/>
    </location>
</feature>
<feature type="compositionally biased region" description="Polar residues" evidence="1">
    <location>
        <begin position="1044"/>
        <end position="1058"/>
    </location>
</feature>
<feature type="region of interest" description="Disordered" evidence="1">
    <location>
        <begin position="812"/>
        <end position="844"/>
    </location>
</feature>
<feature type="region of interest" description="Disordered" evidence="1">
    <location>
        <begin position="2132"/>
        <end position="2196"/>
    </location>
</feature>
<dbReference type="KEGG" id="tpal:117641527"/>
<protein>
    <submittedName>
        <fullName evidence="3">Uncharacterized protein LOC117641527 isoform X1</fullName>
    </submittedName>
</protein>
<feature type="region of interest" description="Disordered" evidence="1">
    <location>
        <begin position="36"/>
        <end position="269"/>
    </location>
</feature>
<feature type="compositionally biased region" description="Low complexity" evidence="1">
    <location>
        <begin position="1027"/>
        <end position="1038"/>
    </location>
</feature>
<name>A0A6P8YEI1_THRPL</name>
<evidence type="ECO:0000313" key="3">
    <source>
        <dbReference type="RefSeq" id="XP_034234831.1"/>
    </source>
</evidence>
<feature type="compositionally biased region" description="Polar residues" evidence="1">
    <location>
        <begin position="487"/>
        <end position="506"/>
    </location>
</feature>
<feature type="compositionally biased region" description="Polar residues" evidence="1">
    <location>
        <begin position="399"/>
        <end position="410"/>
    </location>
</feature>
<feature type="region of interest" description="Disordered" evidence="1">
    <location>
        <begin position="1705"/>
        <end position="1740"/>
    </location>
</feature>
<evidence type="ECO:0000313" key="2">
    <source>
        <dbReference type="Proteomes" id="UP000515158"/>
    </source>
</evidence>
<feature type="region of interest" description="Disordered" evidence="1">
    <location>
        <begin position="281"/>
        <end position="513"/>
    </location>
</feature>
<feature type="compositionally biased region" description="Basic and acidic residues" evidence="1">
    <location>
        <begin position="962"/>
        <end position="972"/>
    </location>
</feature>